<feature type="region of interest" description="Disordered" evidence="2">
    <location>
        <begin position="42"/>
        <end position="61"/>
    </location>
</feature>
<dbReference type="PANTHER" id="PTHR33768:SF3">
    <property type="entry name" value="MIP11318P"/>
    <property type="match status" value="1"/>
</dbReference>
<feature type="region of interest" description="Disordered" evidence="2">
    <location>
        <begin position="315"/>
        <end position="335"/>
    </location>
</feature>
<reference evidence="3 4" key="1">
    <citation type="submission" date="2024-02" db="EMBL/GenBank/DDBJ databases">
        <authorList>
            <person name="Chen Y."/>
            <person name="Shah S."/>
            <person name="Dougan E. K."/>
            <person name="Thang M."/>
            <person name="Chan C."/>
        </authorList>
    </citation>
    <scope>NUCLEOTIDE SEQUENCE [LARGE SCALE GENOMIC DNA]</scope>
</reference>
<organism evidence="3 4">
    <name type="scientific">Durusdinium trenchii</name>
    <dbReference type="NCBI Taxonomy" id="1381693"/>
    <lineage>
        <taxon>Eukaryota</taxon>
        <taxon>Sar</taxon>
        <taxon>Alveolata</taxon>
        <taxon>Dinophyceae</taxon>
        <taxon>Suessiales</taxon>
        <taxon>Symbiodiniaceae</taxon>
        <taxon>Durusdinium</taxon>
    </lineage>
</organism>
<dbReference type="InterPro" id="IPR029488">
    <property type="entry name" value="Hmw/CFAP97"/>
</dbReference>
<evidence type="ECO:0000256" key="1">
    <source>
        <dbReference type="ARBA" id="ARBA00008315"/>
    </source>
</evidence>
<evidence type="ECO:0000313" key="4">
    <source>
        <dbReference type="Proteomes" id="UP001642464"/>
    </source>
</evidence>
<evidence type="ECO:0000313" key="3">
    <source>
        <dbReference type="EMBL" id="CAK9043055.1"/>
    </source>
</evidence>
<name>A0ABP0LYB5_9DINO</name>
<dbReference type="Pfam" id="PF13879">
    <property type="entry name" value="Hmw_CFAP97"/>
    <property type="match status" value="1"/>
</dbReference>
<evidence type="ECO:0000256" key="2">
    <source>
        <dbReference type="SAM" id="MobiDB-lite"/>
    </source>
</evidence>
<accession>A0ABP0LYB5</accession>
<dbReference type="Proteomes" id="UP001642464">
    <property type="component" value="Unassembled WGS sequence"/>
</dbReference>
<proteinExistence type="inferred from homology"/>
<sequence length="664" mass="72731">MAIPPPLGPYPSGSAFSGVLPSTIGLPVAPFGLQVHAEDCVDQGASPRPAPESPRSPRRLNKSQEVYIQRVGDPSHFKPAPTSASLGRRRSVASGPTGGARARSEVVERGPWPRGLSACAVNACAVPEVLKLEKLGEEAEIFELCVGAERGRVLYRAVAGLLQGVLLGILLAALLVEIERPGSGGVASLRCFTLALTESCFTLNLLRAHDGYAHGLQGEDRDGSGSRRRAWELVAHAAVLAVMNAVGLLCCLLSEMLSDEEANEARADVRVEQEGQHRYVDVPGEGVLVVRSQEDFKKEAEHWRKDAAEQAVRVKSAEQRLQQPGPEGSSSAGFGLYDDQDALAEQLQAAVVPWVDQPVVKRGKPRSASITLVGTDWRRSEDILARAPFVLRACMGDGLMRWVTGGPLAFQHKVAPGRLKAAKAKSKGAAVNAKSESTARGHAKRVGDVAREDRVKMPAFKGNLWNMSACNRLVAERTELRRHERHLQALESTRGQVDARQPKEHTHLRSKLKTRKLQEDRAAEIQLENRILLQKMLNIDTKPSQLADAMSSSTSRPRSLHGESQRREAERIAAENQALLQRLQNTKPSIDPRTWDEEEVDRQALKFRLSQNSAAGRVLKLRMPNKEGSGRLPRITDLAMRSSNDSEWERVVKPLTEMDPKEAL</sequence>
<feature type="region of interest" description="Disordered" evidence="2">
    <location>
        <begin position="427"/>
        <end position="448"/>
    </location>
</feature>
<feature type="region of interest" description="Disordered" evidence="2">
    <location>
        <begin position="544"/>
        <end position="569"/>
    </location>
</feature>
<dbReference type="InterPro" id="IPR038792">
    <property type="entry name" value="CFAP97D1/2"/>
</dbReference>
<feature type="compositionally biased region" description="Basic and acidic residues" evidence="2">
    <location>
        <begin position="560"/>
        <end position="569"/>
    </location>
</feature>
<dbReference type="EMBL" id="CAXAMM010018291">
    <property type="protein sequence ID" value="CAK9043055.1"/>
    <property type="molecule type" value="Genomic_DNA"/>
</dbReference>
<gene>
    <name evidence="3" type="ORF">SCF082_LOCUS24679</name>
</gene>
<feature type="region of interest" description="Disordered" evidence="2">
    <location>
        <begin position="493"/>
        <end position="516"/>
    </location>
</feature>
<feature type="region of interest" description="Disordered" evidence="2">
    <location>
        <begin position="71"/>
        <end position="104"/>
    </location>
</feature>
<dbReference type="PANTHER" id="PTHR33768">
    <property type="entry name" value="MIP11318P"/>
    <property type="match status" value="1"/>
</dbReference>
<comment type="caution">
    <text evidence="3">The sequence shown here is derived from an EMBL/GenBank/DDBJ whole genome shotgun (WGS) entry which is preliminary data.</text>
</comment>
<comment type="similarity">
    <text evidence="1">Belongs to the CFAP97 family.</text>
</comment>
<keyword evidence="4" id="KW-1185">Reference proteome</keyword>
<protein>
    <submittedName>
        <fullName evidence="3">Sperm axonemal maintenance protein CFAP97D1 (CFAP97 domain-containing protein 1)</fullName>
    </submittedName>
</protein>